<protein>
    <recommendedName>
        <fullName evidence="6 15">Adenylyl-sulfate kinase</fullName>
        <ecNumber evidence="5 15">2.7.1.25</ecNumber>
    </recommendedName>
    <alternativeName>
        <fullName evidence="13 15">APS kinase</fullName>
    </alternativeName>
    <alternativeName>
        <fullName evidence="14 15">ATP adenosine-5'-phosphosulfate 3'-phosphotransferase</fullName>
    </alternativeName>
    <alternativeName>
        <fullName evidence="12 15">Adenosine-5'-phosphosulfate kinase</fullName>
    </alternativeName>
</protein>
<keyword evidence="9 15" id="KW-0418">Kinase</keyword>
<dbReference type="OrthoDB" id="9804504at2"/>
<feature type="compositionally biased region" description="Basic and acidic residues" evidence="16">
    <location>
        <begin position="174"/>
        <end position="186"/>
    </location>
</feature>
<evidence type="ECO:0000256" key="1">
    <source>
        <dbReference type="ARBA" id="ARBA00001823"/>
    </source>
</evidence>
<evidence type="ECO:0000256" key="9">
    <source>
        <dbReference type="ARBA" id="ARBA00022777"/>
    </source>
</evidence>
<dbReference type="CDD" id="cd02027">
    <property type="entry name" value="APSK"/>
    <property type="match status" value="1"/>
</dbReference>
<dbReference type="SUPFAM" id="SSF50465">
    <property type="entry name" value="EF-Tu/eEF-1alpha/eIF2-gamma C-terminal domain"/>
    <property type="match status" value="1"/>
</dbReference>
<dbReference type="Gene3D" id="3.40.50.300">
    <property type="entry name" value="P-loop containing nucleotide triphosphate hydrolases"/>
    <property type="match status" value="1"/>
</dbReference>
<dbReference type="GO" id="GO:0005524">
    <property type="term" value="F:ATP binding"/>
    <property type="evidence" value="ECO:0007669"/>
    <property type="project" value="UniProtKB-UniRule"/>
</dbReference>
<dbReference type="HAMAP" id="MF_00065">
    <property type="entry name" value="Adenylyl_sulf_kinase"/>
    <property type="match status" value="1"/>
</dbReference>
<dbReference type="Proteomes" id="UP000186143">
    <property type="component" value="Unassembled WGS sequence"/>
</dbReference>
<dbReference type="EMBL" id="MKIO01000020">
    <property type="protein sequence ID" value="OLP56957.1"/>
    <property type="molecule type" value="Genomic_DNA"/>
</dbReference>
<comment type="caution">
    <text evidence="18">The sequence shown here is derived from an EMBL/GenBank/DDBJ whole genome shotgun (WGS) entry which is preliminary data.</text>
</comment>
<evidence type="ECO:0000256" key="5">
    <source>
        <dbReference type="ARBA" id="ARBA00012121"/>
    </source>
</evidence>
<dbReference type="GO" id="GO:0005525">
    <property type="term" value="F:GTP binding"/>
    <property type="evidence" value="ECO:0007669"/>
    <property type="project" value="UniProtKB-KW"/>
</dbReference>
<dbReference type="PANTHER" id="PTHR11055">
    <property type="entry name" value="BIFUNCTIONAL 3'-PHOSPHOADENOSINE 5'-PHOSPHOSULFATE SYNTHASE"/>
    <property type="match status" value="1"/>
</dbReference>
<dbReference type="SUPFAM" id="SSF52540">
    <property type="entry name" value="P-loop containing nucleoside triphosphate hydrolases"/>
    <property type="match status" value="1"/>
</dbReference>
<accession>A0A1Q9ANS7</accession>
<name>A0A1Q9ANS7_9HYPH</name>
<keyword evidence="7 15" id="KW-0808">Transferase</keyword>
<keyword evidence="10 15" id="KW-0067">ATP-binding</keyword>
<evidence type="ECO:0000256" key="2">
    <source>
        <dbReference type="ARBA" id="ARBA00002632"/>
    </source>
</evidence>
<feature type="region of interest" description="Disordered" evidence="16">
    <location>
        <begin position="169"/>
        <end position="197"/>
    </location>
</feature>
<dbReference type="Gene3D" id="2.40.30.10">
    <property type="entry name" value="Translation factors"/>
    <property type="match status" value="2"/>
</dbReference>
<dbReference type="NCBIfam" id="NF003013">
    <property type="entry name" value="PRK03846.1"/>
    <property type="match status" value="1"/>
</dbReference>
<dbReference type="InterPro" id="IPR027417">
    <property type="entry name" value="P-loop_NTPase"/>
</dbReference>
<evidence type="ECO:0000259" key="17">
    <source>
        <dbReference type="Pfam" id="PF01583"/>
    </source>
</evidence>
<gene>
    <name evidence="15" type="primary">cysC</name>
    <name evidence="18" type="ORF">BJF92_20795</name>
</gene>
<dbReference type="InterPro" id="IPR009000">
    <property type="entry name" value="Transl_B-barrel_sf"/>
</dbReference>
<dbReference type="RefSeq" id="WP_075633308.1">
    <property type="nucleotide sequence ID" value="NZ_MKIO01000020.1"/>
</dbReference>
<feature type="active site" description="Phosphoserine intermediate" evidence="15">
    <location>
        <position position="521"/>
    </location>
</feature>
<dbReference type="GO" id="GO:0070814">
    <property type="term" value="P:hydrogen sulfide biosynthetic process"/>
    <property type="evidence" value="ECO:0007669"/>
    <property type="project" value="UniProtKB-UniRule"/>
</dbReference>
<keyword evidence="8 15" id="KW-0547">Nucleotide-binding</keyword>
<dbReference type="Pfam" id="PF01583">
    <property type="entry name" value="APS_kinase"/>
    <property type="match status" value="1"/>
</dbReference>
<evidence type="ECO:0000256" key="14">
    <source>
        <dbReference type="ARBA" id="ARBA00031464"/>
    </source>
</evidence>
<evidence type="ECO:0000256" key="13">
    <source>
        <dbReference type="ARBA" id="ARBA00031393"/>
    </source>
</evidence>
<evidence type="ECO:0000256" key="6">
    <source>
        <dbReference type="ARBA" id="ARBA00018163"/>
    </source>
</evidence>
<evidence type="ECO:0000256" key="4">
    <source>
        <dbReference type="ARBA" id="ARBA00007008"/>
    </source>
</evidence>
<reference evidence="18 19" key="1">
    <citation type="submission" date="2016-09" db="EMBL/GenBank/DDBJ databases">
        <title>Rhizobium sp. nov., a novel species isolated from the rice rhizosphere.</title>
        <authorList>
            <person name="Zhao J."/>
            <person name="Zhang X."/>
        </authorList>
    </citation>
    <scope>NUCLEOTIDE SEQUENCE [LARGE SCALE GENOMIC DNA]</scope>
    <source>
        <strain evidence="18 19">MH17</strain>
    </source>
</reference>
<comment type="similarity">
    <text evidence="4 15">Belongs to the APS kinase family.</text>
</comment>
<evidence type="ECO:0000313" key="18">
    <source>
        <dbReference type="EMBL" id="OLP56957.1"/>
    </source>
</evidence>
<dbReference type="AlphaFoldDB" id="A0A1Q9ANS7"/>
<evidence type="ECO:0000256" key="12">
    <source>
        <dbReference type="ARBA" id="ARBA00029724"/>
    </source>
</evidence>
<evidence type="ECO:0000256" key="3">
    <source>
        <dbReference type="ARBA" id="ARBA00004806"/>
    </source>
</evidence>
<dbReference type="NCBIfam" id="TIGR00455">
    <property type="entry name" value="apsK"/>
    <property type="match status" value="1"/>
</dbReference>
<comment type="catalytic activity">
    <reaction evidence="1 15">
        <text>adenosine 5'-phosphosulfate + ATP = 3'-phosphoadenylyl sulfate + ADP + H(+)</text>
        <dbReference type="Rhea" id="RHEA:24152"/>
        <dbReference type="ChEBI" id="CHEBI:15378"/>
        <dbReference type="ChEBI" id="CHEBI:30616"/>
        <dbReference type="ChEBI" id="CHEBI:58243"/>
        <dbReference type="ChEBI" id="CHEBI:58339"/>
        <dbReference type="ChEBI" id="CHEBI:456216"/>
        <dbReference type="EC" id="2.7.1.25"/>
    </reaction>
</comment>
<dbReference type="STRING" id="1672749.BJF92_20795"/>
<dbReference type="GO" id="GO:0000103">
    <property type="term" value="P:sulfate assimilation"/>
    <property type="evidence" value="ECO:0007669"/>
    <property type="project" value="UniProtKB-UniRule"/>
</dbReference>
<evidence type="ECO:0000256" key="7">
    <source>
        <dbReference type="ARBA" id="ARBA00022679"/>
    </source>
</evidence>
<feature type="domain" description="APS kinase" evidence="17">
    <location>
        <begin position="440"/>
        <end position="589"/>
    </location>
</feature>
<organism evidence="18 19">
    <name type="scientific">Xaviernesmea rhizosphaerae</name>
    <dbReference type="NCBI Taxonomy" id="1672749"/>
    <lineage>
        <taxon>Bacteria</taxon>
        <taxon>Pseudomonadati</taxon>
        <taxon>Pseudomonadota</taxon>
        <taxon>Alphaproteobacteria</taxon>
        <taxon>Hyphomicrobiales</taxon>
        <taxon>Rhizobiaceae</taxon>
        <taxon>Rhizobium/Agrobacterium group</taxon>
        <taxon>Xaviernesmea</taxon>
    </lineage>
</organism>
<dbReference type="SUPFAM" id="SSF50447">
    <property type="entry name" value="Translation proteins"/>
    <property type="match status" value="1"/>
</dbReference>
<feature type="binding site" evidence="15">
    <location>
        <begin position="447"/>
        <end position="454"/>
    </location>
    <ligand>
        <name>ATP</name>
        <dbReference type="ChEBI" id="CHEBI:30616"/>
    </ligand>
</feature>
<evidence type="ECO:0000256" key="11">
    <source>
        <dbReference type="ARBA" id="ARBA00023134"/>
    </source>
</evidence>
<keyword evidence="15" id="KW-0597">Phosphoprotein</keyword>
<evidence type="ECO:0000313" key="19">
    <source>
        <dbReference type="Proteomes" id="UP000186143"/>
    </source>
</evidence>
<evidence type="ECO:0000256" key="10">
    <source>
        <dbReference type="ARBA" id="ARBA00022840"/>
    </source>
</evidence>
<dbReference type="EC" id="2.7.1.25" evidence="5 15"/>
<dbReference type="PANTHER" id="PTHR11055:SF63">
    <property type="entry name" value="ADENYLYL-SULFATE KINASE 1, CHLOROPLASTIC"/>
    <property type="match status" value="1"/>
</dbReference>
<evidence type="ECO:0000256" key="8">
    <source>
        <dbReference type="ARBA" id="ARBA00022741"/>
    </source>
</evidence>
<evidence type="ECO:0000256" key="15">
    <source>
        <dbReference type="HAMAP-Rule" id="MF_00065"/>
    </source>
</evidence>
<evidence type="ECO:0000256" key="16">
    <source>
        <dbReference type="SAM" id="MobiDB-lite"/>
    </source>
</evidence>
<dbReference type="UniPathway" id="UPA00140">
    <property type="reaction ID" value="UER00205"/>
</dbReference>
<dbReference type="InterPro" id="IPR002891">
    <property type="entry name" value="APS"/>
</dbReference>
<proteinExistence type="inferred from homology"/>
<comment type="pathway">
    <text evidence="3 15">Sulfur metabolism; hydrogen sulfide biosynthesis; sulfite from sulfate: step 2/3.</text>
</comment>
<dbReference type="InterPro" id="IPR009001">
    <property type="entry name" value="Transl_elong_EF1A/Init_IF2_C"/>
</dbReference>
<comment type="function">
    <text evidence="2 15">Catalyzes the synthesis of activated sulfate.</text>
</comment>
<keyword evidence="11" id="KW-0342">GTP-binding</keyword>
<sequence>MTKLTFYSLTSAFRRSALAGRNAGGLAPGEDRPAGTLLICGATHVGTSRLAEALAGKAGPQARHSLRLHAQPWMIAQSDADADASPLSRLEALILADIVLLAVDARDLARDGMRDLLIRHHLFRRSGLVIALTAVDQTEDGRKRFETIHAEIAALFGDRQMPPVIALSGGSRETTGDDRVQADARPDGQAPGTPALSPAWFTGPRLIEVLEAEAARLTPEEKRPFRLAVTSVDPSRPEAPCVDGTVCQGFIAAGDEVRILPGGLLSSVSGLVTLERKEEDGAGPVALRLTLSAPAACQPGQIVVPANRPCEVTDQVEAAIAWFDRAPLVPGSYGLDLGGQSTFAAITRLRQAVDLDMTHAPAADSLGPSGIGIADIALETPLAFDVETNGLSCFQLTDPVCGRVVGLGRIRQALRRADNIHWQALTIDRHRRAAMKQQTPLVVWMTGLSGAGKSAIANLAEQKLAAAGRHTFLLDGDNVRHGLNRDLGFTEPERVENIRRVAEVARLMSDAGLIVLCAFISPFRSDRWMARKLMAAGEFVEVHVKASVEIAEARDPKGLYRKARAGELKNFTGIDSPYEEPEAAELVLDTSILSVQEAADLLVRHITDI</sequence>
<dbReference type="InterPro" id="IPR059117">
    <property type="entry name" value="APS_kinase_dom"/>
</dbReference>
<dbReference type="GO" id="GO:0004020">
    <property type="term" value="F:adenylylsulfate kinase activity"/>
    <property type="evidence" value="ECO:0007669"/>
    <property type="project" value="UniProtKB-UniRule"/>
</dbReference>